<dbReference type="RefSeq" id="WP_263360655.1">
    <property type="nucleotide sequence ID" value="NZ_OX336425.1"/>
</dbReference>
<keyword evidence="1" id="KW-0812">Transmembrane</keyword>
<gene>
    <name evidence="2" type="ORF">TRV642_3067</name>
</gene>
<name>A0A9W4XAM1_9FLAO</name>
<reference evidence="2" key="1">
    <citation type="submission" date="2022-09" db="EMBL/GenBank/DDBJ databases">
        <authorList>
            <person name="Duchaud E."/>
        </authorList>
    </citation>
    <scope>NUCLEOTIDE SEQUENCE</scope>
    <source>
        <strain evidence="2">TRV642</strain>
    </source>
</reference>
<dbReference type="AlphaFoldDB" id="A0A9W4XAM1"/>
<evidence type="ECO:0008006" key="4">
    <source>
        <dbReference type="Google" id="ProtNLM"/>
    </source>
</evidence>
<keyword evidence="1" id="KW-1133">Transmembrane helix</keyword>
<evidence type="ECO:0000313" key="2">
    <source>
        <dbReference type="EMBL" id="CAI2767890.1"/>
    </source>
</evidence>
<protein>
    <recommendedName>
        <fullName evidence="4">DUF3592 domain-containing protein</fullName>
    </recommendedName>
</protein>
<proteinExistence type="predicted"/>
<sequence length="123" mass="14894">MTQKIKQMGKNNKKRNSTKLIKDRLYILMCAIITLFVIFYCFRLKVYNFLLDSDSQLIEARIVNEKNILGKGIITQMYTYSYKFYIKEEYYTGDSRDQKYKINDTIKVEYWPFWPGINRPKNK</sequence>
<evidence type="ECO:0000313" key="3">
    <source>
        <dbReference type="Proteomes" id="UP001152749"/>
    </source>
</evidence>
<keyword evidence="1" id="KW-0472">Membrane</keyword>
<feature type="transmembrane region" description="Helical" evidence="1">
    <location>
        <begin position="21"/>
        <end position="40"/>
    </location>
</feature>
<accession>A0A9W4XAM1</accession>
<dbReference type="KEGG" id="fcs:TRV642_3067"/>
<evidence type="ECO:0000256" key="1">
    <source>
        <dbReference type="SAM" id="Phobius"/>
    </source>
</evidence>
<dbReference type="EMBL" id="OX336425">
    <property type="protein sequence ID" value="CAI2767890.1"/>
    <property type="molecule type" value="Genomic_DNA"/>
</dbReference>
<organism evidence="2 3">
    <name type="scientific">Flavobacterium collinsii</name>
    <dbReference type="NCBI Taxonomy" id="1114861"/>
    <lineage>
        <taxon>Bacteria</taxon>
        <taxon>Pseudomonadati</taxon>
        <taxon>Bacteroidota</taxon>
        <taxon>Flavobacteriia</taxon>
        <taxon>Flavobacteriales</taxon>
        <taxon>Flavobacteriaceae</taxon>
        <taxon>Flavobacterium</taxon>
    </lineage>
</organism>
<dbReference type="Proteomes" id="UP001152749">
    <property type="component" value="Chromosome"/>
</dbReference>